<protein>
    <submittedName>
        <fullName evidence="1">Uncharacterized protein</fullName>
    </submittedName>
</protein>
<organism evidence="1">
    <name type="scientific">uncultured Caudovirales phage</name>
    <dbReference type="NCBI Taxonomy" id="2100421"/>
    <lineage>
        <taxon>Viruses</taxon>
        <taxon>Duplodnaviria</taxon>
        <taxon>Heunggongvirae</taxon>
        <taxon>Uroviricota</taxon>
        <taxon>Caudoviricetes</taxon>
        <taxon>Peduoviridae</taxon>
        <taxon>Maltschvirus</taxon>
        <taxon>Maltschvirus maltsch</taxon>
    </lineage>
</organism>
<proteinExistence type="predicted"/>
<evidence type="ECO:0000313" key="1">
    <source>
        <dbReference type="EMBL" id="CAB4162607.1"/>
    </source>
</evidence>
<accession>A0A6J5NUF5</accession>
<sequence length="70" mass="8305">MILTVRVKNDAYDRRDRLAYPPSEYFDFTGTVVKNPDWVREDSFCLSTGDPNWKFRVIEKDSVICGWKWA</sequence>
<name>A0A6J5NUF5_9CAUD</name>
<gene>
    <name evidence="1" type="ORF">UFOVP787_70</name>
</gene>
<dbReference type="EMBL" id="LR796734">
    <property type="protein sequence ID" value="CAB4162607.1"/>
    <property type="molecule type" value="Genomic_DNA"/>
</dbReference>
<reference evidence="1" key="1">
    <citation type="submission" date="2020-04" db="EMBL/GenBank/DDBJ databases">
        <authorList>
            <person name="Chiriac C."/>
            <person name="Salcher M."/>
            <person name="Ghai R."/>
            <person name="Kavagutti S V."/>
        </authorList>
    </citation>
    <scope>NUCLEOTIDE SEQUENCE</scope>
</reference>